<feature type="domain" description="Glycosyl transferase family 1" evidence="1">
    <location>
        <begin position="168"/>
        <end position="319"/>
    </location>
</feature>
<dbReference type="InterPro" id="IPR050194">
    <property type="entry name" value="Glycosyltransferase_grp1"/>
</dbReference>
<evidence type="ECO:0000259" key="1">
    <source>
        <dbReference type="Pfam" id="PF00534"/>
    </source>
</evidence>
<dbReference type="Pfam" id="PF00534">
    <property type="entry name" value="Glycos_transf_1"/>
    <property type="match status" value="1"/>
</dbReference>
<evidence type="ECO:0000313" key="4">
    <source>
        <dbReference type="Proteomes" id="UP000184423"/>
    </source>
</evidence>
<dbReference type="PANTHER" id="PTHR45947">
    <property type="entry name" value="SULFOQUINOVOSYL TRANSFERASE SQD2"/>
    <property type="match status" value="1"/>
</dbReference>
<keyword evidence="4" id="KW-1185">Reference proteome</keyword>
<dbReference type="Proteomes" id="UP000184423">
    <property type="component" value="Unassembled WGS sequence"/>
</dbReference>
<dbReference type="CDD" id="cd03811">
    <property type="entry name" value="GT4_GT28_WabH-like"/>
    <property type="match status" value="1"/>
</dbReference>
<dbReference type="GO" id="GO:0016757">
    <property type="term" value="F:glycosyltransferase activity"/>
    <property type="evidence" value="ECO:0007669"/>
    <property type="project" value="InterPro"/>
</dbReference>
<evidence type="ECO:0000259" key="2">
    <source>
        <dbReference type="Pfam" id="PF13439"/>
    </source>
</evidence>
<accession>A0A1M4WL18</accession>
<dbReference type="Gene3D" id="3.40.50.2000">
    <property type="entry name" value="Glycogen Phosphorylase B"/>
    <property type="match status" value="2"/>
</dbReference>
<dbReference type="EMBL" id="FQVG01000018">
    <property type="protein sequence ID" value="SHE81959.1"/>
    <property type="molecule type" value="Genomic_DNA"/>
</dbReference>
<keyword evidence="3" id="KW-0808">Transferase</keyword>
<dbReference type="InterPro" id="IPR028098">
    <property type="entry name" value="Glyco_trans_4-like_N"/>
</dbReference>
<evidence type="ECO:0000313" key="3">
    <source>
        <dbReference type="EMBL" id="SHE81959.1"/>
    </source>
</evidence>
<dbReference type="RefSeq" id="WP_073248394.1">
    <property type="nucleotide sequence ID" value="NZ_FQVG01000018.1"/>
</dbReference>
<dbReference type="PANTHER" id="PTHR45947:SF15">
    <property type="entry name" value="TEICHURONIC ACID BIOSYNTHESIS GLYCOSYLTRANSFERASE TUAC-RELATED"/>
    <property type="match status" value="1"/>
</dbReference>
<dbReference type="SUPFAM" id="SSF53756">
    <property type="entry name" value="UDP-Glycosyltransferase/glycogen phosphorylase"/>
    <property type="match status" value="1"/>
</dbReference>
<dbReference type="InterPro" id="IPR001296">
    <property type="entry name" value="Glyco_trans_1"/>
</dbReference>
<protein>
    <submittedName>
        <fullName evidence="3">Glycosyltransferase involved in cell wall bisynthesis</fullName>
    </submittedName>
</protein>
<organism evidence="3 4">
    <name type="scientific">Caloramator proteoclasticus DSM 10124</name>
    <dbReference type="NCBI Taxonomy" id="1121262"/>
    <lineage>
        <taxon>Bacteria</taxon>
        <taxon>Bacillati</taxon>
        <taxon>Bacillota</taxon>
        <taxon>Clostridia</taxon>
        <taxon>Eubacteriales</taxon>
        <taxon>Clostridiaceae</taxon>
        <taxon>Caloramator</taxon>
    </lineage>
</organism>
<name>A0A1M4WL18_9CLOT</name>
<feature type="domain" description="Glycosyltransferase subfamily 4-like N-terminal" evidence="2">
    <location>
        <begin position="55"/>
        <end position="154"/>
    </location>
</feature>
<dbReference type="AlphaFoldDB" id="A0A1M4WL18"/>
<reference evidence="4" key="1">
    <citation type="submission" date="2016-11" db="EMBL/GenBank/DDBJ databases">
        <authorList>
            <person name="Varghese N."/>
            <person name="Submissions S."/>
        </authorList>
    </citation>
    <scope>NUCLEOTIDE SEQUENCE [LARGE SCALE GENOMIC DNA]</scope>
    <source>
        <strain evidence="4">DSM 10124</strain>
    </source>
</reference>
<proteinExistence type="predicted"/>
<gene>
    <name evidence="3" type="ORF">SAMN02746091_01182</name>
</gene>
<dbReference type="Pfam" id="PF13439">
    <property type="entry name" value="Glyco_transf_4"/>
    <property type="match status" value="1"/>
</dbReference>
<sequence>MRILHLLSSNKLSGAENVAADICMMFKNELEMSYCSPDGSIKDALKDREVNFIPLKKLNIFEVRNAIKNFKPDIIHAHDVKATVIATLVSGKIPVVSHLHVNANNMSVISIKSLIYFISSFRVKKIISVSESCLEEYKFKNFIRNKTVVLKNIIYENRLKKLIEKDNKKYDFDFVYLGRLTYQKNPERVAKVASQVLKKCQDARFGVIGEGELKSEMEKIFREEGVIDRVTFTGRLPYPYKALKSAKCMLMCSRYEGLPIAILEAMALGVPIVSTPVDGITDLVENGVEGFLTSDDEKLAESVQSLLENNELFLEMSSNSITSFNEFNNESDYRNRLSDIYIKVINISLCNK</sequence>